<evidence type="ECO:0008006" key="4">
    <source>
        <dbReference type="Google" id="ProtNLM"/>
    </source>
</evidence>
<protein>
    <recommendedName>
        <fullName evidence="4">Metalloprotease</fullName>
    </recommendedName>
</protein>
<keyword evidence="3" id="KW-1185">Reference proteome</keyword>
<accession>A0ABV5R9Q8</accession>
<evidence type="ECO:0000313" key="3">
    <source>
        <dbReference type="Proteomes" id="UP001589710"/>
    </source>
</evidence>
<proteinExistence type="predicted"/>
<dbReference type="RefSeq" id="WP_345516888.1">
    <property type="nucleotide sequence ID" value="NZ_BAAAXD010000041.1"/>
</dbReference>
<feature type="chain" id="PRO_5045296879" description="Metalloprotease" evidence="1">
    <location>
        <begin position="28"/>
        <end position="413"/>
    </location>
</feature>
<evidence type="ECO:0000256" key="1">
    <source>
        <dbReference type="SAM" id="SignalP"/>
    </source>
</evidence>
<reference evidence="2 3" key="1">
    <citation type="submission" date="2024-09" db="EMBL/GenBank/DDBJ databases">
        <authorList>
            <person name="Sun Q."/>
            <person name="Mori K."/>
        </authorList>
    </citation>
    <scope>NUCLEOTIDE SEQUENCE [LARGE SCALE GENOMIC DNA]</scope>
    <source>
        <strain evidence="2 3">JCM 3331</strain>
    </source>
</reference>
<gene>
    <name evidence="2" type="ORF">ACFFTL_15430</name>
</gene>
<keyword evidence="1" id="KW-0732">Signal</keyword>
<feature type="signal peptide" evidence="1">
    <location>
        <begin position="1"/>
        <end position="27"/>
    </location>
</feature>
<dbReference type="Proteomes" id="UP001589710">
    <property type="component" value="Unassembled WGS sequence"/>
</dbReference>
<comment type="caution">
    <text evidence="2">The sequence shown here is derived from an EMBL/GenBank/DDBJ whole genome shotgun (WGS) entry which is preliminary data.</text>
</comment>
<evidence type="ECO:0000313" key="2">
    <source>
        <dbReference type="EMBL" id="MFB9573669.1"/>
    </source>
</evidence>
<organism evidence="2 3">
    <name type="scientific">Streptomyces yanii</name>
    <dbReference type="NCBI Taxonomy" id="78510"/>
    <lineage>
        <taxon>Bacteria</taxon>
        <taxon>Bacillati</taxon>
        <taxon>Actinomycetota</taxon>
        <taxon>Actinomycetes</taxon>
        <taxon>Kitasatosporales</taxon>
        <taxon>Streptomycetaceae</taxon>
        <taxon>Streptomyces</taxon>
    </lineage>
</organism>
<dbReference type="EMBL" id="JBHMCG010000063">
    <property type="protein sequence ID" value="MFB9573669.1"/>
    <property type="molecule type" value="Genomic_DNA"/>
</dbReference>
<sequence>MKKTFAWAVTLVTAATCTLGTALPAAAADGTTATAVTAASYGSASYGSAIDTSSLDPKTKALVDEILAKLPADWQARLQAANTKYGMGDSQWADILNSVINPGDYQCQSTELTAYANTLLDGANDPFAIFILSLFGGFDFPTYDALLFGSESKSNTYGVNGEYTNQLTSEAKDLKSFWDIYSDDIQLMPMHGADVYSSPERLARTLSVLYGGTPESNLDLAELFISLVDSEPVLKGGANPIFTFNAFAYSEKGDPQPLGISDRIVMGDGILEAMKAIGLGDTAPRAILGHEFGHHVQYENNLFDNTTLTGPEATRRTELMADAFGTYFLTHSRGEALNTKRVLDSAKSFYQVGDCSFSSNGHHGTPNQRIAASTWGASVANEAPNQGHILPSMKLDELFEAKLPDIVKPDATN</sequence>
<name>A0ABV5R9Q8_9ACTN</name>